<protein>
    <submittedName>
        <fullName evidence="5">DMT family transporter</fullName>
    </submittedName>
</protein>
<dbReference type="Pfam" id="PF00892">
    <property type="entry name" value="EamA"/>
    <property type="match status" value="2"/>
</dbReference>
<name>A0ABT0R3M8_9MICO</name>
<feature type="transmembrane region" description="Helical" evidence="2">
    <location>
        <begin position="171"/>
        <end position="188"/>
    </location>
</feature>
<keyword evidence="2" id="KW-0472">Membrane</keyword>
<feature type="transmembrane region" description="Helical" evidence="2">
    <location>
        <begin position="194"/>
        <end position="214"/>
    </location>
</feature>
<keyword evidence="2" id="KW-1133">Transmembrane helix</keyword>
<evidence type="ECO:0000256" key="2">
    <source>
        <dbReference type="SAM" id="Phobius"/>
    </source>
</evidence>
<gene>
    <name evidence="5" type="ORF">Bequi_11670</name>
</gene>
<feature type="transmembrane region" description="Helical" evidence="2">
    <location>
        <begin position="256"/>
        <end position="277"/>
    </location>
</feature>
<evidence type="ECO:0000256" key="3">
    <source>
        <dbReference type="SAM" id="SignalP"/>
    </source>
</evidence>
<feature type="transmembrane region" description="Helical" evidence="2">
    <location>
        <begin position="314"/>
        <end position="336"/>
    </location>
</feature>
<dbReference type="InterPro" id="IPR037185">
    <property type="entry name" value="EmrE-like"/>
</dbReference>
<keyword evidence="3" id="KW-0732">Signal</keyword>
<comment type="similarity">
    <text evidence="1">Belongs to the EamA transporter family.</text>
</comment>
<organism evidence="5 6">
    <name type="scientific">Brachybacterium equifaecis</name>
    <dbReference type="NCBI Taxonomy" id="2910770"/>
    <lineage>
        <taxon>Bacteria</taxon>
        <taxon>Bacillati</taxon>
        <taxon>Actinomycetota</taxon>
        <taxon>Actinomycetes</taxon>
        <taxon>Micrococcales</taxon>
        <taxon>Dermabacteraceae</taxon>
        <taxon>Brachybacterium</taxon>
    </lineage>
</organism>
<feature type="signal peptide" evidence="3">
    <location>
        <begin position="1"/>
        <end position="33"/>
    </location>
</feature>
<keyword evidence="2" id="KW-0812">Transmembrane</keyword>
<feature type="transmembrane region" description="Helical" evidence="2">
    <location>
        <begin position="284"/>
        <end position="308"/>
    </location>
</feature>
<dbReference type="InterPro" id="IPR052756">
    <property type="entry name" value="Alkyne_AA_exporter"/>
</dbReference>
<keyword evidence="6" id="KW-1185">Reference proteome</keyword>
<dbReference type="PANTHER" id="PTHR12715">
    <property type="entry name" value="TRANSPORTER, DRUG/METABOLITE EXPORTER FAMILY"/>
    <property type="match status" value="1"/>
</dbReference>
<feature type="domain" description="EamA" evidence="4">
    <location>
        <begin position="198"/>
        <end position="330"/>
    </location>
</feature>
<feature type="transmembrane region" description="Helical" evidence="2">
    <location>
        <begin position="137"/>
        <end position="159"/>
    </location>
</feature>
<accession>A0ABT0R3M8</accession>
<evidence type="ECO:0000313" key="5">
    <source>
        <dbReference type="EMBL" id="MCL6424028.1"/>
    </source>
</evidence>
<dbReference type="PANTHER" id="PTHR12715:SF4">
    <property type="entry name" value="EAMA DOMAIN-CONTAINING PROTEIN"/>
    <property type="match status" value="1"/>
</dbReference>
<reference evidence="5" key="1">
    <citation type="submission" date="2022-02" db="EMBL/GenBank/DDBJ databases">
        <authorList>
            <person name="Lee M."/>
            <person name="Kim S.-J."/>
            <person name="Jung M.-Y."/>
        </authorList>
    </citation>
    <scope>NUCLEOTIDE SEQUENCE</scope>
    <source>
        <strain evidence="5">JHP9</strain>
    </source>
</reference>
<evidence type="ECO:0000259" key="4">
    <source>
        <dbReference type="Pfam" id="PF00892"/>
    </source>
</evidence>
<dbReference type="PRINTS" id="PR00250">
    <property type="entry name" value="GPCRSTE2"/>
</dbReference>
<dbReference type="Proteomes" id="UP001203761">
    <property type="component" value="Unassembled WGS sequence"/>
</dbReference>
<proteinExistence type="inferred from homology"/>
<feature type="transmembrane region" description="Helical" evidence="2">
    <location>
        <begin position="113"/>
        <end position="131"/>
    </location>
</feature>
<comment type="caution">
    <text evidence="5">The sequence shown here is derived from an EMBL/GenBank/DDBJ whole genome shotgun (WGS) entry which is preliminary data.</text>
</comment>
<sequence length="342" mass="33684">MTSSPGAPAPVPAAAAAAAAIPALAAAPGAASAATPPAAPAPAASPAPAPSALPWLAALGVVLMWASSFIVIRSAGNHFTPGAMALLRLGSASIALLALLAARRVRLPRSPRILAGVLAWGIAWGAVYTFVLNSAEMHIDAATAAMLVNIAPLIVAVASTKLLGERLTGRLIAGLLISFSGVALIAATTSTGRLSGVGVVLGVLAALLYAGSVLAQKPLLAHIDSVSMTAIGFWAATLVCLPFAGELASGLSTAPAGAIAAVVYMGVLPTAGAFLLWGYALTHLGAGVLSSSSLVVPAVTLVLAWVLLAEVPPPLAAAGGALCLVGAGFSILPNVWRALRRG</sequence>
<dbReference type="EMBL" id="JAKNCJ010000007">
    <property type="protein sequence ID" value="MCL6424028.1"/>
    <property type="molecule type" value="Genomic_DNA"/>
</dbReference>
<evidence type="ECO:0000313" key="6">
    <source>
        <dbReference type="Proteomes" id="UP001203761"/>
    </source>
</evidence>
<feature type="domain" description="EamA" evidence="4">
    <location>
        <begin position="56"/>
        <end position="186"/>
    </location>
</feature>
<evidence type="ECO:0000256" key="1">
    <source>
        <dbReference type="ARBA" id="ARBA00007362"/>
    </source>
</evidence>
<feature type="transmembrane region" description="Helical" evidence="2">
    <location>
        <begin position="226"/>
        <end position="244"/>
    </location>
</feature>
<dbReference type="RefSeq" id="WP_249738107.1">
    <property type="nucleotide sequence ID" value="NZ_JAKNCJ010000007.1"/>
</dbReference>
<feature type="transmembrane region" description="Helical" evidence="2">
    <location>
        <begin position="52"/>
        <end position="72"/>
    </location>
</feature>
<dbReference type="SUPFAM" id="SSF103481">
    <property type="entry name" value="Multidrug resistance efflux transporter EmrE"/>
    <property type="match status" value="2"/>
</dbReference>
<dbReference type="InterPro" id="IPR000366">
    <property type="entry name" value="GPCR_STE2"/>
</dbReference>
<dbReference type="InterPro" id="IPR000620">
    <property type="entry name" value="EamA_dom"/>
</dbReference>
<feature type="chain" id="PRO_5046349104" evidence="3">
    <location>
        <begin position="34"/>
        <end position="342"/>
    </location>
</feature>